<dbReference type="EMBL" id="JPMX01000010">
    <property type="protein sequence ID" value="KGH48177.1"/>
    <property type="molecule type" value="Genomic_DNA"/>
</dbReference>
<accession>A0A098YCL1</accession>
<proteinExistence type="predicted"/>
<dbReference type="OrthoDB" id="3187422at2"/>
<dbReference type="Proteomes" id="UP000029713">
    <property type="component" value="Unassembled WGS sequence"/>
</dbReference>
<keyword evidence="2" id="KW-1185">Reference proteome</keyword>
<evidence type="ECO:0000313" key="2">
    <source>
        <dbReference type="Proteomes" id="UP000029713"/>
    </source>
</evidence>
<dbReference type="STRING" id="1522368.IN07_03755"/>
<evidence type="ECO:0000313" key="1">
    <source>
        <dbReference type="EMBL" id="KGH48177.1"/>
    </source>
</evidence>
<dbReference type="RefSeq" id="WP_036333710.1">
    <property type="nucleotide sequence ID" value="NZ_JPMX01000010.1"/>
</dbReference>
<gene>
    <name evidence="1" type="ORF">IN07_03755</name>
</gene>
<dbReference type="AlphaFoldDB" id="A0A098YCL1"/>
<comment type="caution">
    <text evidence="1">The sequence shown here is derived from an EMBL/GenBank/DDBJ whole genome shotgun (WGS) entry which is preliminary data.</text>
</comment>
<protein>
    <submittedName>
        <fullName evidence="1">Uncharacterized protein</fullName>
    </submittedName>
</protein>
<organism evidence="1 2">
    <name type="scientific">Modestobacter caceresii</name>
    <dbReference type="NCBI Taxonomy" id="1522368"/>
    <lineage>
        <taxon>Bacteria</taxon>
        <taxon>Bacillati</taxon>
        <taxon>Actinomycetota</taxon>
        <taxon>Actinomycetes</taxon>
        <taxon>Geodermatophilales</taxon>
        <taxon>Geodermatophilaceae</taxon>
        <taxon>Modestobacter</taxon>
    </lineage>
</organism>
<name>A0A098YCL1_9ACTN</name>
<sequence length="130" mass="14548">MTTSPRRRGRGEPLAALLRHCELYQGDRHIAEEFDAVEDESASDEDAATLRRYRRARMKAPGFARGSYEVNSHRRIPADVLRSLTEAPATRKQRACAACGVGFVSLRSDARYCSTACRVRTHRRATLLAA</sequence>
<reference evidence="1 2" key="1">
    <citation type="submission" date="2014-07" db="EMBL/GenBank/DDBJ databases">
        <title>Biosystematic studies on Modestobacter strains isolated from extreme hyper-arid desert soil and from historic building.</title>
        <authorList>
            <person name="Bukarasam K."/>
            <person name="Bull A."/>
            <person name="Girard G."/>
            <person name="van Wezel G."/>
            <person name="Goodfellow M."/>
        </authorList>
    </citation>
    <scope>NUCLEOTIDE SEQUENCE [LARGE SCALE GENOMIC DNA]</scope>
    <source>
        <strain evidence="1 2">KNN45-2b</strain>
    </source>
</reference>